<evidence type="ECO:0000313" key="2">
    <source>
        <dbReference type="EMBL" id="AEV29200.1"/>
    </source>
</evidence>
<proteinExistence type="predicted"/>
<feature type="transmembrane region" description="Helical" evidence="1">
    <location>
        <begin position="46"/>
        <end position="63"/>
    </location>
</feature>
<dbReference type="Proteomes" id="UP000005632">
    <property type="component" value="Chromosome"/>
</dbReference>
<name>G8QUG7_SPHPG</name>
<evidence type="ECO:0000313" key="3">
    <source>
        <dbReference type="Proteomes" id="UP000005632"/>
    </source>
</evidence>
<dbReference type="AlphaFoldDB" id="G8QUG7"/>
<keyword evidence="1" id="KW-1133">Transmembrane helix</keyword>
<organism evidence="2 3">
    <name type="scientific">Sphaerochaeta pleomorpha (strain ATCC BAA-1885 / DSM 22778 / Grapes)</name>
    <dbReference type="NCBI Taxonomy" id="158190"/>
    <lineage>
        <taxon>Bacteria</taxon>
        <taxon>Pseudomonadati</taxon>
        <taxon>Spirochaetota</taxon>
        <taxon>Spirochaetia</taxon>
        <taxon>Spirochaetales</taxon>
        <taxon>Sphaerochaetaceae</taxon>
        <taxon>Sphaerochaeta</taxon>
    </lineage>
</organism>
<sequence>MQQYTKSILHLPDFKVTREPRIEEQVDPVFDRVYLLKRNLLYNCPFYWYRFISLFFLIGPYLVRKR</sequence>
<accession>G8QUG7</accession>
<dbReference type="KEGG" id="sgp:SpiGrapes_1389"/>
<keyword evidence="1" id="KW-0812">Transmembrane</keyword>
<reference evidence="2 3" key="1">
    <citation type="submission" date="2011-11" db="EMBL/GenBank/DDBJ databases">
        <title>Complete sequence of Spirochaeta sp. grapes.</title>
        <authorList>
            <consortium name="US DOE Joint Genome Institute"/>
            <person name="Lucas S."/>
            <person name="Han J."/>
            <person name="Lapidus A."/>
            <person name="Cheng J.-F."/>
            <person name="Goodwin L."/>
            <person name="Pitluck S."/>
            <person name="Peters L."/>
            <person name="Ovchinnikova G."/>
            <person name="Munk A.C."/>
            <person name="Detter J.C."/>
            <person name="Han C."/>
            <person name="Tapia R."/>
            <person name="Land M."/>
            <person name="Hauser L."/>
            <person name="Kyrpides N."/>
            <person name="Ivanova N."/>
            <person name="Pagani I."/>
            <person name="Ritalahtilisa K."/>
            <person name="Loeffler F."/>
            <person name="Woyke T."/>
        </authorList>
    </citation>
    <scope>NUCLEOTIDE SEQUENCE [LARGE SCALE GENOMIC DNA]</scope>
    <source>
        <strain evidence="3">ATCC BAA-1885 / DSM 22778 / Grapes</strain>
    </source>
</reference>
<dbReference type="EMBL" id="CP003155">
    <property type="protein sequence ID" value="AEV29200.1"/>
    <property type="molecule type" value="Genomic_DNA"/>
</dbReference>
<gene>
    <name evidence="2" type="ordered locus">SpiGrapes_1389</name>
</gene>
<dbReference type="HOGENOM" id="CLU_2829012_0_0_12"/>
<keyword evidence="1" id="KW-0472">Membrane</keyword>
<keyword evidence="3" id="KW-1185">Reference proteome</keyword>
<protein>
    <submittedName>
        <fullName evidence="2">Uncharacterized protein</fullName>
    </submittedName>
</protein>
<evidence type="ECO:0000256" key="1">
    <source>
        <dbReference type="SAM" id="Phobius"/>
    </source>
</evidence>